<accession>A0ACB9PGG7</accession>
<dbReference type="Proteomes" id="UP000828941">
    <property type="component" value="Chromosome 4"/>
</dbReference>
<evidence type="ECO:0000313" key="2">
    <source>
        <dbReference type="Proteomes" id="UP000828941"/>
    </source>
</evidence>
<sequence length="313" mass="36235">MALHQLVFSPNFPLTKLHGLETKFSLATPKISCDSNKTLCMASINVVDDAIVRRFANYQKPVWNDDYIQSLSNAYEDESLEKRHDELKREVRMMFDKVLNPLDQLELIDILKRLGLAYHFEDQIKRTLDSLFNNINNEAENIWCRDNLYATALAFTLLRENKYHVSSGCLSNFQDKKGNFKATILDDIEGLLSLYEASYLSIEGETLLDEAKCFTSKHLKEFVKNEGCDASMVKKISHSLEIPLHWRLPILEARWFMDIYSKSSKMNPSLLELAKLDFNKVQAIYQDDLKLASRWWSNIGLGEKFSFARSRLV</sequence>
<reference evidence="1 2" key="1">
    <citation type="journal article" date="2022" name="DNA Res.">
        <title>Chromosomal-level genome assembly of the orchid tree Bauhinia variegata (Leguminosae; Cercidoideae) supports the allotetraploid origin hypothesis of Bauhinia.</title>
        <authorList>
            <person name="Zhong Y."/>
            <person name="Chen Y."/>
            <person name="Zheng D."/>
            <person name="Pang J."/>
            <person name="Liu Y."/>
            <person name="Luo S."/>
            <person name="Meng S."/>
            <person name="Qian L."/>
            <person name="Wei D."/>
            <person name="Dai S."/>
            <person name="Zhou R."/>
        </authorList>
    </citation>
    <scope>NUCLEOTIDE SEQUENCE [LARGE SCALE GENOMIC DNA]</scope>
    <source>
        <strain evidence="1">BV-YZ2020</strain>
    </source>
</reference>
<evidence type="ECO:0000313" key="1">
    <source>
        <dbReference type="EMBL" id="KAI4347954.1"/>
    </source>
</evidence>
<protein>
    <submittedName>
        <fullName evidence="1">Uncharacterized protein</fullName>
    </submittedName>
</protein>
<keyword evidence="2" id="KW-1185">Reference proteome</keyword>
<gene>
    <name evidence="1" type="ORF">L6164_008723</name>
</gene>
<proteinExistence type="predicted"/>
<name>A0ACB9PGG7_BAUVA</name>
<dbReference type="EMBL" id="CM039429">
    <property type="protein sequence ID" value="KAI4347954.1"/>
    <property type="molecule type" value="Genomic_DNA"/>
</dbReference>
<organism evidence="1 2">
    <name type="scientific">Bauhinia variegata</name>
    <name type="common">Purple orchid tree</name>
    <name type="synonym">Phanera variegata</name>
    <dbReference type="NCBI Taxonomy" id="167791"/>
    <lineage>
        <taxon>Eukaryota</taxon>
        <taxon>Viridiplantae</taxon>
        <taxon>Streptophyta</taxon>
        <taxon>Embryophyta</taxon>
        <taxon>Tracheophyta</taxon>
        <taxon>Spermatophyta</taxon>
        <taxon>Magnoliopsida</taxon>
        <taxon>eudicotyledons</taxon>
        <taxon>Gunneridae</taxon>
        <taxon>Pentapetalae</taxon>
        <taxon>rosids</taxon>
        <taxon>fabids</taxon>
        <taxon>Fabales</taxon>
        <taxon>Fabaceae</taxon>
        <taxon>Cercidoideae</taxon>
        <taxon>Cercideae</taxon>
        <taxon>Bauhiniinae</taxon>
        <taxon>Bauhinia</taxon>
    </lineage>
</organism>
<comment type="caution">
    <text evidence="1">The sequence shown here is derived from an EMBL/GenBank/DDBJ whole genome shotgun (WGS) entry which is preliminary data.</text>
</comment>